<evidence type="ECO:0000313" key="1">
    <source>
        <dbReference type="EMBL" id="MPC65088.1"/>
    </source>
</evidence>
<reference evidence="1 2" key="1">
    <citation type="submission" date="2019-05" db="EMBL/GenBank/DDBJ databases">
        <title>Another draft genome of Portunus trituberculatus and its Hox gene families provides insights of decapod evolution.</title>
        <authorList>
            <person name="Jeong J.-H."/>
            <person name="Song I."/>
            <person name="Kim S."/>
            <person name="Choi T."/>
            <person name="Kim D."/>
            <person name="Ryu S."/>
            <person name="Kim W."/>
        </authorList>
    </citation>
    <scope>NUCLEOTIDE SEQUENCE [LARGE SCALE GENOMIC DNA]</scope>
    <source>
        <tissue evidence="1">Muscle</tissue>
    </source>
</reference>
<comment type="caution">
    <text evidence="1">The sequence shown here is derived from an EMBL/GenBank/DDBJ whole genome shotgun (WGS) entry which is preliminary data.</text>
</comment>
<organism evidence="1 2">
    <name type="scientific">Portunus trituberculatus</name>
    <name type="common">Swimming crab</name>
    <name type="synonym">Neptunus trituberculatus</name>
    <dbReference type="NCBI Taxonomy" id="210409"/>
    <lineage>
        <taxon>Eukaryota</taxon>
        <taxon>Metazoa</taxon>
        <taxon>Ecdysozoa</taxon>
        <taxon>Arthropoda</taxon>
        <taxon>Crustacea</taxon>
        <taxon>Multicrustacea</taxon>
        <taxon>Malacostraca</taxon>
        <taxon>Eumalacostraca</taxon>
        <taxon>Eucarida</taxon>
        <taxon>Decapoda</taxon>
        <taxon>Pleocyemata</taxon>
        <taxon>Brachyura</taxon>
        <taxon>Eubrachyura</taxon>
        <taxon>Portunoidea</taxon>
        <taxon>Portunidae</taxon>
        <taxon>Portuninae</taxon>
        <taxon>Portunus</taxon>
    </lineage>
</organism>
<keyword evidence="2" id="KW-1185">Reference proteome</keyword>
<sequence>MGLDSLVQSAVCADFRRMKMHVREETVPLILEDAAKQVENPMTSSDVEGERLELHCPVVREGKVADATVRACGHQAAASSGGREVDGDAGEAIPVLSPLVVDLEVGNSTKLTPDQLEKRLMKHEDVFCRDAQDLGCTSLVQPSNFADSPLMKQSHSREKMRLPLDLTTGRLAEEERPQMTQELVVTLQVRMEATRRQVSNNRHLARQAMTCWYQLRAGDTQYAVGDHGWRYNPYKKRGTTLKRLETYWEHGKAVHPVTYKLDVGTSRWRRIVHVDRLWAAVEEGYFKWGQQGPPSSPNSEVRTDSEVVGDGGIKQCCGNEEKTSVSAVYVSLSDVNSRDDYFVGGGQCYGDVSSVVKTLLTPTAER</sequence>
<protein>
    <submittedName>
        <fullName evidence="1">Uncharacterized protein</fullName>
    </submittedName>
</protein>
<dbReference type="AlphaFoldDB" id="A0A5B7H7Q4"/>
<evidence type="ECO:0000313" key="2">
    <source>
        <dbReference type="Proteomes" id="UP000324222"/>
    </source>
</evidence>
<gene>
    <name evidence="1" type="ORF">E2C01_059214</name>
</gene>
<dbReference type="Proteomes" id="UP000324222">
    <property type="component" value="Unassembled WGS sequence"/>
</dbReference>
<dbReference type="OrthoDB" id="6379928at2759"/>
<name>A0A5B7H7Q4_PORTR</name>
<accession>A0A5B7H7Q4</accession>
<proteinExistence type="predicted"/>
<dbReference type="EMBL" id="VSRR010022909">
    <property type="protein sequence ID" value="MPC65088.1"/>
    <property type="molecule type" value="Genomic_DNA"/>
</dbReference>